<keyword evidence="2" id="KW-0472">Membrane</keyword>
<sequence>MQAAVNPPASEEYDRPSGWLDRWASLAAALPLLLSVCIHLSTMLALAWWMRPGRELAPIAEPLRHAGIVLAKVSANQPTEYLTEDSETKREATDSSPAAVGVTTADALPAESNLELPASAQLPTTAGIGLPDAGFLPGVDGVASANRRLPSGINEGAILAEDAKGRGTGQDTTGTVGGLTLFGAPARGRTFAMLIDRSASMGDQGLGAIRAAADEFARQMKSLDEQQRVQLIAYHAAPSQMNAHWLPATDQNKQKLVDYLRGLPAFGATNHTAALVAALKLRPEVIFLLTDGDDPGMDGAQLRIVRELARGRTTIHTIQFGRGSQAADSDHFMRRLANDTGGNYVYVDVDKLP</sequence>
<reference evidence="4 5" key="1">
    <citation type="submission" date="2019-02" db="EMBL/GenBank/DDBJ databases">
        <title>Deep-cultivation of Planctomycetes and their phenomic and genomic characterization uncovers novel biology.</title>
        <authorList>
            <person name="Wiegand S."/>
            <person name="Jogler M."/>
            <person name="Boedeker C."/>
            <person name="Pinto D."/>
            <person name="Vollmers J."/>
            <person name="Rivas-Marin E."/>
            <person name="Kohn T."/>
            <person name="Peeters S.H."/>
            <person name="Heuer A."/>
            <person name="Rast P."/>
            <person name="Oberbeckmann S."/>
            <person name="Bunk B."/>
            <person name="Jeske O."/>
            <person name="Meyerdierks A."/>
            <person name="Storesund J.E."/>
            <person name="Kallscheuer N."/>
            <person name="Luecker S."/>
            <person name="Lage O.M."/>
            <person name="Pohl T."/>
            <person name="Merkel B.J."/>
            <person name="Hornburger P."/>
            <person name="Mueller R.-W."/>
            <person name="Bruemmer F."/>
            <person name="Labrenz M."/>
            <person name="Spormann A.M."/>
            <person name="Op den Camp H."/>
            <person name="Overmann J."/>
            <person name="Amann R."/>
            <person name="Jetten M.S.M."/>
            <person name="Mascher T."/>
            <person name="Medema M.H."/>
            <person name="Devos D.P."/>
            <person name="Kaster A.-K."/>
            <person name="Ovreas L."/>
            <person name="Rohde M."/>
            <person name="Galperin M.Y."/>
            <person name="Jogler C."/>
        </authorList>
    </citation>
    <scope>NUCLEOTIDE SEQUENCE [LARGE SCALE GENOMIC DNA]</scope>
    <source>
        <strain evidence="4 5">ETA_A8</strain>
    </source>
</reference>
<organism evidence="4 5">
    <name type="scientific">Anatilimnocola aggregata</name>
    <dbReference type="NCBI Taxonomy" id="2528021"/>
    <lineage>
        <taxon>Bacteria</taxon>
        <taxon>Pseudomonadati</taxon>
        <taxon>Planctomycetota</taxon>
        <taxon>Planctomycetia</taxon>
        <taxon>Pirellulales</taxon>
        <taxon>Pirellulaceae</taxon>
        <taxon>Anatilimnocola</taxon>
    </lineage>
</organism>
<dbReference type="EMBL" id="CP036274">
    <property type="protein sequence ID" value="QDU28646.1"/>
    <property type="molecule type" value="Genomic_DNA"/>
</dbReference>
<feature type="domain" description="VWFA" evidence="3">
    <location>
        <begin position="190"/>
        <end position="353"/>
    </location>
</feature>
<gene>
    <name evidence="4" type="ORF">ETAA8_37490</name>
</gene>
<name>A0A517YEH6_9BACT</name>
<dbReference type="PROSITE" id="PS50234">
    <property type="entry name" value="VWFA"/>
    <property type="match status" value="1"/>
</dbReference>
<protein>
    <submittedName>
        <fullName evidence="4">von Willebrand factor type A domain protein</fullName>
    </submittedName>
</protein>
<keyword evidence="2" id="KW-1133">Transmembrane helix</keyword>
<accession>A0A517YEH6</accession>
<dbReference type="InterPro" id="IPR036465">
    <property type="entry name" value="vWFA_dom_sf"/>
</dbReference>
<evidence type="ECO:0000256" key="1">
    <source>
        <dbReference type="SAM" id="MobiDB-lite"/>
    </source>
</evidence>
<dbReference type="OrthoDB" id="287914at2"/>
<evidence type="ECO:0000313" key="4">
    <source>
        <dbReference type="EMBL" id="QDU28646.1"/>
    </source>
</evidence>
<dbReference type="SUPFAM" id="SSF53300">
    <property type="entry name" value="vWA-like"/>
    <property type="match status" value="1"/>
</dbReference>
<dbReference type="SMART" id="SM00327">
    <property type="entry name" value="VWA"/>
    <property type="match status" value="1"/>
</dbReference>
<evidence type="ECO:0000256" key="2">
    <source>
        <dbReference type="SAM" id="Phobius"/>
    </source>
</evidence>
<feature type="transmembrane region" description="Helical" evidence="2">
    <location>
        <begin position="23"/>
        <end position="49"/>
    </location>
</feature>
<evidence type="ECO:0000313" key="5">
    <source>
        <dbReference type="Proteomes" id="UP000315017"/>
    </source>
</evidence>
<dbReference type="Pfam" id="PF00092">
    <property type="entry name" value="VWA"/>
    <property type="match status" value="1"/>
</dbReference>
<dbReference type="CDD" id="cd00198">
    <property type="entry name" value="vWFA"/>
    <property type="match status" value="1"/>
</dbReference>
<dbReference type="AlphaFoldDB" id="A0A517YEH6"/>
<dbReference type="Proteomes" id="UP000315017">
    <property type="component" value="Chromosome"/>
</dbReference>
<feature type="region of interest" description="Disordered" evidence="1">
    <location>
        <begin position="79"/>
        <end position="99"/>
    </location>
</feature>
<dbReference type="KEGG" id="aagg:ETAA8_37490"/>
<keyword evidence="2" id="KW-0812">Transmembrane</keyword>
<evidence type="ECO:0000259" key="3">
    <source>
        <dbReference type="PROSITE" id="PS50234"/>
    </source>
</evidence>
<dbReference type="RefSeq" id="WP_145091286.1">
    <property type="nucleotide sequence ID" value="NZ_CP036274.1"/>
</dbReference>
<dbReference type="Gene3D" id="3.40.50.410">
    <property type="entry name" value="von Willebrand factor, type A domain"/>
    <property type="match status" value="1"/>
</dbReference>
<keyword evidence="5" id="KW-1185">Reference proteome</keyword>
<proteinExistence type="predicted"/>
<dbReference type="InterPro" id="IPR002035">
    <property type="entry name" value="VWF_A"/>
</dbReference>